<dbReference type="InterPro" id="IPR006584">
    <property type="entry name" value="Cellulose-bd_IV"/>
</dbReference>
<sequence length="564" mass="60188">MKSAKIFFAPGSRPRLLLFLFLVLATAWGRPSLAQTPVVRYGALRVQGNQILGQSNQPVSLAGNSLFWSNSGWGGERYYSANVVGWLKNNWNASIVRASMGVDEAGGYLENPAREKAKVKTIVDACVAAGLYVIIDWHSHQAEQHQAQAIAFFQEMATTYGNTPNVIYEIYNEPLQVSWTGVVKPYAQAVTNAIRAIDPDNLIIVGTPTWSQDVDVAASSPVAGTNIAYTLHFYAASHKASLRSKASTALSRGVALFVTEYGTCDASGGGSVDAASTQEWMDFMRLNKLSHCNWALNDKAETASALVPGTNPAAAWSDSYLTASGRLVKGYIQAWSGTTTTTPPPTTTPPSGTTTKVEAESYHVMSGVQTETTADTGGGLNVGWLDAGDWMAYTVNVPTAGSYTFQYRVASASGGGQIRLEQNAGTTVLGSIAVPNTGGWQNWTTITNTLTLAAGQQDIAIAVPAGGYNINWWSFTKTAARMASPPATLYPNPAQKQLNLTLAQPGTAARITVINTRGKQVLSREVPAGAFPNTAVAIDALEPGIYTIRIEQRGQVTATKFEKE</sequence>
<dbReference type="InterPro" id="IPR001547">
    <property type="entry name" value="Glyco_hydro_5"/>
</dbReference>
<dbReference type="Pfam" id="PF00150">
    <property type="entry name" value="Cellulase"/>
    <property type="match status" value="1"/>
</dbReference>
<protein>
    <submittedName>
        <fullName evidence="6">Cellulase family glycosylhydrolase</fullName>
    </submittedName>
</protein>
<comment type="similarity">
    <text evidence="4">Belongs to the glycosyl hydrolase 5 (cellulase A) family.</text>
</comment>
<gene>
    <name evidence="6" type="ORF">J4E00_07620</name>
</gene>
<dbReference type="Proteomes" id="UP000664369">
    <property type="component" value="Unassembled WGS sequence"/>
</dbReference>
<feature type="domain" description="CBM6" evidence="5">
    <location>
        <begin position="355"/>
        <end position="476"/>
    </location>
</feature>
<organism evidence="6 7">
    <name type="scientific">Hymenobacter negativus</name>
    <dbReference type="NCBI Taxonomy" id="2795026"/>
    <lineage>
        <taxon>Bacteria</taxon>
        <taxon>Pseudomonadati</taxon>
        <taxon>Bacteroidota</taxon>
        <taxon>Cytophagia</taxon>
        <taxon>Cytophagales</taxon>
        <taxon>Hymenobacteraceae</taxon>
        <taxon>Hymenobacter</taxon>
    </lineage>
</organism>
<evidence type="ECO:0000256" key="3">
    <source>
        <dbReference type="ARBA" id="ARBA00023295"/>
    </source>
</evidence>
<name>A0ABS3QCQ9_9BACT</name>
<dbReference type="InterPro" id="IPR017853">
    <property type="entry name" value="GH"/>
</dbReference>
<dbReference type="InterPro" id="IPR018087">
    <property type="entry name" value="Glyco_hydro_5_CS"/>
</dbReference>
<dbReference type="Pfam" id="PF18962">
    <property type="entry name" value="Por_Secre_tail"/>
    <property type="match status" value="1"/>
</dbReference>
<evidence type="ECO:0000259" key="5">
    <source>
        <dbReference type="PROSITE" id="PS51175"/>
    </source>
</evidence>
<evidence type="ECO:0000313" key="6">
    <source>
        <dbReference type="EMBL" id="MBO2008916.1"/>
    </source>
</evidence>
<accession>A0ABS3QCQ9</accession>
<reference evidence="6 7" key="1">
    <citation type="submission" date="2021-03" db="EMBL/GenBank/DDBJ databases">
        <authorList>
            <person name="Kim M.K."/>
        </authorList>
    </citation>
    <scope>NUCLEOTIDE SEQUENCE [LARGE SCALE GENOMIC DNA]</scope>
    <source>
        <strain evidence="6 7">BT442</strain>
    </source>
</reference>
<keyword evidence="2 4" id="KW-0378">Hydrolase</keyword>
<dbReference type="PROSITE" id="PS00659">
    <property type="entry name" value="GLYCOSYL_HYDROL_F5"/>
    <property type="match status" value="1"/>
</dbReference>
<evidence type="ECO:0000256" key="4">
    <source>
        <dbReference type="RuleBase" id="RU361153"/>
    </source>
</evidence>
<dbReference type="InterPro" id="IPR008979">
    <property type="entry name" value="Galactose-bd-like_sf"/>
</dbReference>
<dbReference type="InterPro" id="IPR005084">
    <property type="entry name" value="CBM6"/>
</dbReference>
<dbReference type="PROSITE" id="PS51175">
    <property type="entry name" value="CBM6"/>
    <property type="match status" value="1"/>
</dbReference>
<keyword evidence="3 4" id="KW-0326">Glycosidase</keyword>
<dbReference type="EMBL" id="JAGETZ010000003">
    <property type="protein sequence ID" value="MBO2008916.1"/>
    <property type="molecule type" value="Genomic_DNA"/>
</dbReference>
<dbReference type="SMART" id="SM00606">
    <property type="entry name" value="CBD_IV"/>
    <property type="match status" value="1"/>
</dbReference>
<keyword evidence="1" id="KW-0732">Signal</keyword>
<dbReference type="SUPFAM" id="SSF49785">
    <property type="entry name" value="Galactose-binding domain-like"/>
    <property type="match status" value="1"/>
</dbReference>
<dbReference type="SUPFAM" id="SSF51445">
    <property type="entry name" value="(Trans)glycosidases"/>
    <property type="match status" value="1"/>
</dbReference>
<dbReference type="PANTHER" id="PTHR34142:SF1">
    <property type="entry name" value="GLYCOSIDE HYDROLASE FAMILY 5 DOMAIN-CONTAINING PROTEIN"/>
    <property type="match status" value="1"/>
</dbReference>
<evidence type="ECO:0000256" key="1">
    <source>
        <dbReference type="ARBA" id="ARBA00022729"/>
    </source>
</evidence>
<evidence type="ECO:0000256" key="2">
    <source>
        <dbReference type="ARBA" id="ARBA00022801"/>
    </source>
</evidence>
<dbReference type="PANTHER" id="PTHR34142">
    <property type="entry name" value="ENDO-BETA-1,4-GLUCANASE A"/>
    <property type="match status" value="1"/>
</dbReference>
<dbReference type="Gene3D" id="3.20.20.80">
    <property type="entry name" value="Glycosidases"/>
    <property type="match status" value="1"/>
</dbReference>
<keyword evidence="7" id="KW-1185">Reference proteome</keyword>
<comment type="caution">
    <text evidence="6">The sequence shown here is derived from an EMBL/GenBank/DDBJ whole genome shotgun (WGS) entry which is preliminary data.</text>
</comment>
<dbReference type="InterPro" id="IPR026444">
    <property type="entry name" value="Secre_tail"/>
</dbReference>
<proteinExistence type="inferred from homology"/>
<dbReference type="Pfam" id="PF03422">
    <property type="entry name" value="CBM_6"/>
    <property type="match status" value="1"/>
</dbReference>
<dbReference type="Gene3D" id="2.60.120.260">
    <property type="entry name" value="Galactose-binding domain-like"/>
    <property type="match status" value="1"/>
</dbReference>
<dbReference type="CDD" id="cd04080">
    <property type="entry name" value="CBM6_cellulase-like"/>
    <property type="match status" value="1"/>
</dbReference>
<dbReference type="NCBIfam" id="TIGR04183">
    <property type="entry name" value="Por_Secre_tail"/>
    <property type="match status" value="1"/>
</dbReference>
<evidence type="ECO:0000313" key="7">
    <source>
        <dbReference type="Proteomes" id="UP000664369"/>
    </source>
</evidence>